<reference evidence="1 2" key="1">
    <citation type="journal article" date="2016" name="Nat. Commun.">
        <title>Thousands of microbial genomes shed light on interconnected biogeochemical processes in an aquifer system.</title>
        <authorList>
            <person name="Anantharaman K."/>
            <person name="Brown C.T."/>
            <person name="Hug L.A."/>
            <person name="Sharon I."/>
            <person name="Castelle C.J."/>
            <person name="Probst A.J."/>
            <person name="Thomas B.C."/>
            <person name="Singh A."/>
            <person name="Wilkins M.J."/>
            <person name="Karaoz U."/>
            <person name="Brodie E.L."/>
            <person name="Williams K.H."/>
            <person name="Hubbard S.S."/>
            <person name="Banfield J.F."/>
        </authorList>
    </citation>
    <scope>NUCLEOTIDE SEQUENCE [LARGE SCALE GENOMIC DNA]</scope>
</reference>
<gene>
    <name evidence="1" type="ORF">A2W54_02275</name>
</gene>
<accession>A0A1F5WUZ6</accession>
<proteinExistence type="predicted"/>
<comment type="caution">
    <text evidence="1">The sequence shown here is derived from an EMBL/GenBank/DDBJ whole genome shotgun (WGS) entry which is preliminary data.</text>
</comment>
<evidence type="ECO:0000313" key="2">
    <source>
        <dbReference type="Proteomes" id="UP000178425"/>
    </source>
</evidence>
<name>A0A1F5WUZ6_9BACT</name>
<organism evidence="1 2">
    <name type="scientific">Candidatus Giovannonibacteria bacterium RIFCSPHIGHO2_02_43_13</name>
    <dbReference type="NCBI Taxonomy" id="1798330"/>
    <lineage>
        <taxon>Bacteria</taxon>
        <taxon>Candidatus Giovannoniibacteriota</taxon>
    </lineage>
</organism>
<dbReference type="Proteomes" id="UP000178425">
    <property type="component" value="Unassembled WGS sequence"/>
</dbReference>
<dbReference type="AlphaFoldDB" id="A0A1F5WUZ6"/>
<dbReference type="EMBL" id="MFHI01000001">
    <property type="protein sequence ID" value="OGF79469.1"/>
    <property type="molecule type" value="Genomic_DNA"/>
</dbReference>
<sequence>MVNEQPKEYTMTDFRREMEKAAKNPENEGDFPKGINTDELNEDDMAMWRKIRGKSIEMGDIDEYKKNFAKENGFESESRYNFLMFMANKANVIIGRREVQK</sequence>
<evidence type="ECO:0000313" key="1">
    <source>
        <dbReference type="EMBL" id="OGF79469.1"/>
    </source>
</evidence>
<protein>
    <submittedName>
        <fullName evidence="1">Uncharacterized protein</fullName>
    </submittedName>
</protein>